<protein>
    <recommendedName>
        <fullName evidence="2">DUF4145 domain-containing protein</fullName>
    </recommendedName>
</protein>
<dbReference type="InterPro" id="IPR025285">
    <property type="entry name" value="DUF4145"/>
</dbReference>
<dbReference type="Pfam" id="PF13643">
    <property type="entry name" value="DUF4145"/>
    <property type="match status" value="1"/>
</dbReference>
<keyword evidence="4" id="KW-1185">Reference proteome</keyword>
<dbReference type="Proteomes" id="UP000199387">
    <property type="component" value="Unassembled WGS sequence"/>
</dbReference>
<proteinExistence type="predicted"/>
<evidence type="ECO:0000256" key="1">
    <source>
        <dbReference type="SAM" id="MobiDB-lite"/>
    </source>
</evidence>
<dbReference type="RefSeq" id="WP_091573076.1">
    <property type="nucleotide sequence ID" value="NZ_FMZA01000029.1"/>
</dbReference>
<organism evidence="3 4">
    <name type="scientific">Melghirimyces thermohalophilus</name>
    <dbReference type="NCBI Taxonomy" id="1236220"/>
    <lineage>
        <taxon>Bacteria</taxon>
        <taxon>Bacillati</taxon>
        <taxon>Bacillota</taxon>
        <taxon>Bacilli</taxon>
        <taxon>Bacillales</taxon>
        <taxon>Thermoactinomycetaceae</taxon>
        <taxon>Melghirimyces</taxon>
    </lineage>
</organism>
<accession>A0A1G6RMW5</accession>
<evidence type="ECO:0000259" key="2">
    <source>
        <dbReference type="Pfam" id="PF13643"/>
    </source>
</evidence>
<sequence>MEEKSLFAFLKERQPAWAEEAEEMERVVYHDPPSALTRSRKWMETLIRWVMREEKIVDVYEKLVERIQKLYRGGWITESIYQKMEWLRLEGNKAAHRTGYGTVEESLKAHRLVYELAVWWTEVYGDPDFQAPSYRHPPVDKGVDAEAIEKVISRTLNEKFRGIEDILKQPRTETAATAEPKQDGGSDSGDSSFDLIDYLKEHGLEPIDKRPAGGSLWVVGGWELNKVLFPLKERKIYFRFSKKGGRATNRKPGWFLLVKASRI</sequence>
<name>A0A1G6RMW5_9BACL</name>
<reference evidence="3 4" key="1">
    <citation type="submission" date="2016-10" db="EMBL/GenBank/DDBJ databases">
        <authorList>
            <person name="de Groot N.N."/>
        </authorList>
    </citation>
    <scope>NUCLEOTIDE SEQUENCE [LARGE SCALE GENOMIC DNA]</scope>
    <source>
        <strain evidence="3 4">DSM 45514</strain>
    </source>
</reference>
<evidence type="ECO:0000313" key="4">
    <source>
        <dbReference type="Proteomes" id="UP000199387"/>
    </source>
</evidence>
<feature type="domain" description="DUF4145" evidence="2">
    <location>
        <begin position="23"/>
        <end position="111"/>
    </location>
</feature>
<feature type="region of interest" description="Disordered" evidence="1">
    <location>
        <begin position="171"/>
        <end position="190"/>
    </location>
</feature>
<gene>
    <name evidence="3" type="ORF">SAMN04488112_1297</name>
</gene>
<evidence type="ECO:0000313" key="3">
    <source>
        <dbReference type="EMBL" id="SDD05345.1"/>
    </source>
</evidence>
<dbReference type="EMBL" id="FMZA01000029">
    <property type="protein sequence ID" value="SDD05345.1"/>
    <property type="molecule type" value="Genomic_DNA"/>
</dbReference>
<dbReference type="AlphaFoldDB" id="A0A1G6RMW5"/>
<dbReference type="OrthoDB" id="9802848at2"/>
<dbReference type="STRING" id="1236220.SAMN04488112_1297"/>